<dbReference type="AlphaFoldDB" id="A0AAW0BEF6"/>
<dbReference type="EMBL" id="JAWWNJ010000034">
    <property type="protein sequence ID" value="KAK7024819.1"/>
    <property type="molecule type" value="Genomic_DNA"/>
</dbReference>
<keyword evidence="2" id="KW-1185">Reference proteome</keyword>
<proteinExistence type="predicted"/>
<evidence type="ECO:0000313" key="1">
    <source>
        <dbReference type="EMBL" id="KAK7024819.1"/>
    </source>
</evidence>
<name>A0AAW0BEF6_9AGAR</name>
<dbReference type="Proteomes" id="UP001362999">
    <property type="component" value="Unassembled WGS sequence"/>
</dbReference>
<reference evidence="1 2" key="1">
    <citation type="journal article" date="2024" name="J Genomics">
        <title>Draft genome sequencing and assembly of Favolaschia claudopus CIRM-BRFM 2984 isolated from oak limbs.</title>
        <authorList>
            <person name="Navarro D."/>
            <person name="Drula E."/>
            <person name="Chaduli D."/>
            <person name="Cazenave R."/>
            <person name="Ahrendt S."/>
            <person name="Wang J."/>
            <person name="Lipzen A."/>
            <person name="Daum C."/>
            <person name="Barry K."/>
            <person name="Grigoriev I.V."/>
            <person name="Favel A."/>
            <person name="Rosso M.N."/>
            <person name="Martin F."/>
        </authorList>
    </citation>
    <scope>NUCLEOTIDE SEQUENCE [LARGE SCALE GENOMIC DNA]</scope>
    <source>
        <strain evidence="1 2">CIRM-BRFM 2984</strain>
    </source>
</reference>
<organism evidence="1 2">
    <name type="scientific">Favolaschia claudopus</name>
    <dbReference type="NCBI Taxonomy" id="2862362"/>
    <lineage>
        <taxon>Eukaryota</taxon>
        <taxon>Fungi</taxon>
        <taxon>Dikarya</taxon>
        <taxon>Basidiomycota</taxon>
        <taxon>Agaricomycotina</taxon>
        <taxon>Agaricomycetes</taxon>
        <taxon>Agaricomycetidae</taxon>
        <taxon>Agaricales</taxon>
        <taxon>Marasmiineae</taxon>
        <taxon>Mycenaceae</taxon>
        <taxon>Favolaschia</taxon>
    </lineage>
</organism>
<comment type="caution">
    <text evidence="1">The sequence shown here is derived from an EMBL/GenBank/DDBJ whole genome shotgun (WGS) entry which is preliminary data.</text>
</comment>
<gene>
    <name evidence="1" type="ORF">R3P38DRAFT_3532617</name>
</gene>
<evidence type="ECO:0000313" key="2">
    <source>
        <dbReference type="Proteomes" id="UP001362999"/>
    </source>
</evidence>
<accession>A0AAW0BEF6</accession>
<sequence>MPVPIQPRAVTSDQCNGFLVAAITGIDAARISLGSINAGRDIGNGRKFLEAQLSLLDANNATTQIADSLLNNAPPAPADTNARIVSGLKAALSTLSKVALLIDNSTIAAVAAANASMTKALDGAQQAVAANCQTTVS</sequence>
<protein>
    <submittedName>
        <fullName evidence="1">Uncharacterized protein</fullName>
    </submittedName>
</protein>